<sequence length="59" mass="6198">MSWEITTVEPDASRVAISDGSAAETLHFPGTTDEAGLRVLAGVECAQRNFDALSETTDG</sequence>
<reference evidence="1" key="1">
    <citation type="submission" date="2024-05" db="EMBL/GenBank/DDBJ databases">
        <title>Planctomycetes of the genus Singulisphaera possess chitinolytic capabilities.</title>
        <authorList>
            <person name="Ivanova A."/>
        </authorList>
    </citation>
    <scope>NUCLEOTIDE SEQUENCE</scope>
    <source>
        <strain evidence="1">Ch08T</strain>
    </source>
</reference>
<organism evidence="1">
    <name type="scientific">Singulisphaera sp. Ch08</name>
    <dbReference type="NCBI Taxonomy" id="3120278"/>
    <lineage>
        <taxon>Bacteria</taxon>
        <taxon>Pseudomonadati</taxon>
        <taxon>Planctomycetota</taxon>
        <taxon>Planctomycetia</taxon>
        <taxon>Isosphaerales</taxon>
        <taxon>Isosphaeraceae</taxon>
        <taxon>Singulisphaera</taxon>
    </lineage>
</organism>
<dbReference type="RefSeq" id="WP_406699237.1">
    <property type="nucleotide sequence ID" value="NZ_CP155447.1"/>
</dbReference>
<dbReference type="AlphaFoldDB" id="A0AAU7CML2"/>
<proteinExistence type="predicted"/>
<gene>
    <name evidence="1" type="ORF">V5E97_10205</name>
</gene>
<evidence type="ECO:0000313" key="1">
    <source>
        <dbReference type="EMBL" id="XBH06386.1"/>
    </source>
</evidence>
<dbReference type="EMBL" id="CP155447">
    <property type="protein sequence ID" value="XBH06386.1"/>
    <property type="molecule type" value="Genomic_DNA"/>
</dbReference>
<accession>A0AAU7CML2</accession>
<name>A0AAU7CML2_9BACT</name>
<protein>
    <submittedName>
        <fullName evidence="1">Uncharacterized protein</fullName>
    </submittedName>
</protein>